<dbReference type="GO" id="GO:0016020">
    <property type="term" value="C:membrane"/>
    <property type="evidence" value="ECO:0007669"/>
    <property type="project" value="UniProtKB-SubCell"/>
</dbReference>
<dbReference type="PROSITE" id="PS51892">
    <property type="entry name" value="SUBTILASE"/>
    <property type="match status" value="1"/>
</dbReference>
<comment type="subcellular location">
    <subcellularLocation>
        <location evidence="1">Membrane</location>
        <topology evidence="1">Single-pass membrane protein</topology>
    </subcellularLocation>
</comment>
<evidence type="ECO:0000259" key="9">
    <source>
        <dbReference type="Pfam" id="PF00082"/>
    </source>
</evidence>
<evidence type="ECO:0000256" key="3">
    <source>
        <dbReference type="ARBA" id="ARBA00022729"/>
    </source>
</evidence>
<dbReference type="Proteomes" id="UP000064967">
    <property type="component" value="Chromosome"/>
</dbReference>
<dbReference type="Gene3D" id="3.40.50.200">
    <property type="entry name" value="Peptidase S8/S53 domain"/>
    <property type="match status" value="1"/>
</dbReference>
<reference evidence="10 11" key="1">
    <citation type="submission" date="2015-08" db="EMBL/GenBank/DDBJ databases">
        <authorList>
            <person name="Babu N.S."/>
            <person name="Beckwith C.J."/>
            <person name="Beseler K.G."/>
            <person name="Brison A."/>
            <person name="Carone J.V."/>
            <person name="Caskin T.P."/>
            <person name="Diamond M."/>
            <person name="Durham M.E."/>
            <person name="Foxe J.M."/>
            <person name="Go M."/>
            <person name="Henderson B.A."/>
            <person name="Jones I.B."/>
            <person name="McGettigan J.A."/>
            <person name="Micheletti S.J."/>
            <person name="Nasrallah M.E."/>
            <person name="Ortiz D."/>
            <person name="Piller C.R."/>
            <person name="Privatt S.R."/>
            <person name="Schneider S.L."/>
            <person name="Sharp S."/>
            <person name="Smith T.C."/>
            <person name="Stanton J.D."/>
            <person name="Ullery H.E."/>
            <person name="Wilson R.J."/>
            <person name="Serrano M.G."/>
            <person name="Buck G."/>
            <person name="Lee V."/>
            <person name="Wang Y."/>
            <person name="Carvalho R."/>
            <person name="Voegtly L."/>
            <person name="Shi R."/>
            <person name="Duckworth R."/>
            <person name="Johnson A."/>
            <person name="Loviza R."/>
            <person name="Walstead R."/>
            <person name="Shah Z."/>
            <person name="Kiflezghi M."/>
            <person name="Wade K."/>
            <person name="Ball S.L."/>
            <person name="Bradley K.W."/>
            <person name="Asai D.J."/>
            <person name="Bowman C.A."/>
            <person name="Russell D.A."/>
            <person name="Pope W.H."/>
            <person name="Jacobs-Sera D."/>
            <person name="Hendrix R.W."/>
            <person name="Hatfull G.F."/>
        </authorList>
    </citation>
    <scope>NUCLEOTIDE SEQUENCE [LARGE SCALE GENOMIC DNA]</scope>
    <source>
        <strain evidence="10 11">DSM 27648</strain>
    </source>
</reference>
<feature type="active site" description="Charge relay system" evidence="7">
    <location>
        <position position="354"/>
    </location>
</feature>
<dbReference type="SUPFAM" id="SSF69318">
    <property type="entry name" value="Integrin alpha N-terminal domain"/>
    <property type="match status" value="1"/>
</dbReference>
<evidence type="ECO:0000256" key="2">
    <source>
        <dbReference type="ARBA" id="ARBA00022692"/>
    </source>
</evidence>
<keyword evidence="7 10" id="KW-0645">Protease</keyword>
<dbReference type="InterPro" id="IPR028994">
    <property type="entry name" value="Integrin_alpha_N"/>
</dbReference>
<dbReference type="GO" id="GO:0006508">
    <property type="term" value="P:proteolysis"/>
    <property type="evidence" value="ECO:0007669"/>
    <property type="project" value="UniProtKB-KW"/>
</dbReference>
<evidence type="ECO:0000313" key="11">
    <source>
        <dbReference type="Proteomes" id="UP000064967"/>
    </source>
</evidence>
<dbReference type="KEGG" id="llu:AKJ09_07932"/>
<dbReference type="InterPro" id="IPR045232">
    <property type="entry name" value="FAM234"/>
</dbReference>
<dbReference type="InterPro" id="IPR023827">
    <property type="entry name" value="Peptidase_S8_Asp-AS"/>
</dbReference>
<name>A0A0K1Q6C7_9BACT</name>
<evidence type="ECO:0000256" key="8">
    <source>
        <dbReference type="SAM" id="MobiDB-lite"/>
    </source>
</evidence>
<organism evidence="10 11">
    <name type="scientific">Labilithrix luteola</name>
    <dbReference type="NCBI Taxonomy" id="1391654"/>
    <lineage>
        <taxon>Bacteria</taxon>
        <taxon>Pseudomonadati</taxon>
        <taxon>Myxococcota</taxon>
        <taxon>Polyangia</taxon>
        <taxon>Polyangiales</taxon>
        <taxon>Labilitrichaceae</taxon>
        <taxon>Labilithrix</taxon>
    </lineage>
</organism>
<evidence type="ECO:0000256" key="6">
    <source>
        <dbReference type="ARBA" id="ARBA00023136"/>
    </source>
</evidence>
<evidence type="ECO:0000256" key="5">
    <source>
        <dbReference type="ARBA" id="ARBA00022989"/>
    </source>
</evidence>
<keyword evidence="2" id="KW-0812">Transmembrane</keyword>
<feature type="active site" description="Charge relay system" evidence="7">
    <location>
        <position position="63"/>
    </location>
</feature>
<evidence type="ECO:0000313" key="10">
    <source>
        <dbReference type="EMBL" id="AKV01269.1"/>
    </source>
</evidence>
<dbReference type="PANTHER" id="PTHR21419:SF30">
    <property type="entry name" value="IG-LIKE DOMAIN-CONTAINING PROTEIN"/>
    <property type="match status" value="1"/>
</dbReference>
<protein>
    <submittedName>
        <fullName evidence="10">Serine protease, subtilase family</fullName>
    </submittedName>
</protein>
<dbReference type="Gene3D" id="2.130.10.130">
    <property type="entry name" value="Integrin alpha, N-terminal"/>
    <property type="match status" value="2"/>
</dbReference>
<evidence type="ECO:0000256" key="1">
    <source>
        <dbReference type="ARBA" id="ARBA00004167"/>
    </source>
</evidence>
<feature type="region of interest" description="Disordered" evidence="8">
    <location>
        <begin position="200"/>
        <end position="221"/>
    </location>
</feature>
<dbReference type="PROSITE" id="PS00136">
    <property type="entry name" value="SUBTILASE_ASP"/>
    <property type="match status" value="1"/>
</dbReference>
<feature type="active site" description="Charge relay system" evidence="7">
    <location>
        <position position="205"/>
    </location>
</feature>
<dbReference type="STRING" id="1391654.AKJ09_07932"/>
<comment type="similarity">
    <text evidence="7">Belongs to the peptidase S8 family.</text>
</comment>
<keyword evidence="4 7" id="KW-0378">Hydrolase</keyword>
<dbReference type="InterPro" id="IPR000209">
    <property type="entry name" value="Peptidase_S8/S53_dom"/>
</dbReference>
<feature type="domain" description="Peptidase S8/S53" evidence="9">
    <location>
        <begin position="55"/>
        <end position="420"/>
    </location>
</feature>
<dbReference type="EMBL" id="CP012333">
    <property type="protein sequence ID" value="AKV01269.1"/>
    <property type="molecule type" value="Genomic_DNA"/>
</dbReference>
<evidence type="ECO:0000256" key="7">
    <source>
        <dbReference type="PROSITE-ProRule" id="PRU01240"/>
    </source>
</evidence>
<keyword evidence="3" id="KW-0732">Signal</keyword>
<evidence type="ECO:0000256" key="4">
    <source>
        <dbReference type="ARBA" id="ARBA00022801"/>
    </source>
</evidence>
<dbReference type="InterPro" id="IPR036852">
    <property type="entry name" value="Peptidase_S8/S53_dom_sf"/>
</dbReference>
<gene>
    <name evidence="10" type="ORF">AKJ09_07932</name>
</gene>
<accession>A0A0K1Q6C7</accession>
<dbReference type="Pfam" id="PF00082">
    <property type="entry name" value="Peptidase_S8"/>
    <property type="match status" value="1"/>
</dbReference>
<proteinExistence type="inferred from homology"/>
<dbReference type="SUPFAM" id="SSF52743">
    <property type="entry name" value="Subtilisin-like"/>
    <property type="match status" value="1"/>
</dbReference>
<dbReference type="InterPro" id="IPR013517">
    <property type="entry name" value="FG-GAP"/>
</dbReference>
<keyword evidence="7" id="KW-0720">Serine protease</keyword>
<dbReference type="PANTHER" id="PTHR21419">
    <property type="match status" value="1"/>
</dbReference>
<dbReference type="Pfam" id="PF13517">
    <property type="entry name" value="FG-GAP_3"/>
    <property type="match status" value="1"/>
</dbReference>
<keyword evidence="6" id="KW-0472">Membrane</keyword>
<dbReference type="AlphaFoldDB" id="A0A0K1Q6C7"/>
<sequence length="1193" mass="125136">MHDKANWPNDFNARWNYISYFPERTTQVPLLDADTKLGASGMSVDKAWTYTVGSDNVKIAVIDSGIQWENPDLVNKVALNSAELKGDKRPQTAAGAECGGTGALAGYDCNGDGSFTVADYRDDPRFAGVVAGEPCFTDGDRKKPGADRIKGDINRNCILDPGDIIAFPGFSDGVDDDANGYTDDIAGWDFFKNDNDPYDDTRFGHGTGEAEDSSAEANNGDGDPGVCPGCRFIPLRVGDSFIGDANDFGKAVVYATDNGAKVVQEALGTLDQTLFSKAAIDYAYSKNVIVVASMADENSRHHNMPGTANHTLTVHTVRYNEQKPESSNTYVAYDMCSNYGGHLSMSISGTSCSSEATGRASGIAGLVYSMAEKKGLTLTAEEVIQLFKMNADDIDVAESRMPSPAYYYSHAGFDQRFGYGRANAARMMQAIDSGMIPPEVDVVSPEWFEPIHADRTSGPIAVMGRVSALRAKSYDFKVQWAPGVQPEEADYKDLVAPLTNIPAATVSGGAAQLAQFDPRQIDTAHTRDPDSPHGENDRSISIRVHAVAHYDGGDVHGEARRVVAITNEKNGLDADLLPGFPMNLGASLEGSVKLADIDGDGQRDIVVPDSSGRLHVFSMKSGKPTEVAGFPYLTHRIDGINPDLSTEPTVPSYLAAPAYKAGAQGGIDPMLAREAVMAAAAIGDLNGDGKPEIVLTSWPGSIYVLDATGKDLPGWPKRLPLVPSCPLDTSKPMPASCMDTFHGFARGTYSAPVLVDLTKDGKPEIVISAFDGNLYAYKTDGSMLEGYPVALKSPRSDRPSRIMATPTAVDLNGDGIPELVSGSNQQIGGGGGAGPVFAVDGRGNNAPGGPYLPNWPIAMTSVKLYPVIAEGIVASQAAADLDGDGVAEIVIQGNGAPPIAVKADPGPQAGFEEPPNRLPKRTDETGAETYGFQSMSNFGSQTKADTNDVMLPLFSQPSVGDMDQDGVPDLIVSGGSLTLAGSLAGGGQRAERSQQLIAIWSGKTGAMLPGAPIVVEDYTFLLNHAVADVSGDGYPEVITGTGGYFVHAADGCGNEAPGFPKFTNGWVASTAAVGDVDGDKALEVVVGTREGYLFAWHTKGKSDGAIEWESFHHDNANTGNYLNKLDQGGGKASTPLICAAADGDASGKLDAGGGCGCRTASSTSEGSNLGLASAAALAALLVGRRRRAARVAA</sequence>
<dbReference type="GO" id="GO:0004252">
    <property type="term" value="F:serine-type endopeptidase activity"/>
    <property type="evidence" value="ECO:0007669"/>
    <property type="project" value="UniProtKB-UniRule"/>
</dbReference>
<keyword evidence="11" id="KW-1185">Reference proteome</keyword>
<keyword evidence="5" id="KW-1133">Transmembrane helix</keyword>